<dbReference type="EMBL" id="JAAOAN010000461">
    <property type="protein sequence ID" value="KAF5706109.1"/>
    <property type="molecule type" value="Genomic_DNA"/>
</dbReference>
<sequence length="868" mass="96188">MAYQKRIVATGTAFNIENNGVWTIADVDGNGTQDLVYIKTRNTGTNKIEVHAVSRESGFQKFIIQTGTVFNIEDNGTWLMQDYTGDGKADLIYIKTRNTGTNKIEVHVADAASRYQRFVLQTGTVFNVEDNGVWTMSAKGDLVYIKTRNTDTGKIEYQVASKESRYQKFTKQVGTGFAVEDNGTWCLAPRISSGQFADLYYIKIRNTGTNMVEVHAVSAQSNFQDRIIDTGTGFNLEDNGTWLMTNHLGDPQRSPDLTYIKTRATDYCPERRDISFGDLAVQFADVTGNGRSDYLCLEKGGRIWGWTQDSQGSWTYIDQFFGTKGHDRANMRFTDVDGDGRDDAIWVEKFSGDAFVYYNKGRKDIAGSRYHREIQDRGGPFPAYGGSYAGSCQYFPDLNGDGRADLHSIQATFPNTAVSAYNICDGNRSGDYSSEIKKPDLIIPPNTPGGGGGAEESNSPPIPAENCKLTPDFMYTPLKRVGRSASSEDYCFAKWNKGVFIKEIEAVASSGSLRYIRVVYTDGTIQEAGKKVADDGHHRYGTVKWDPWSDYFNVFQMHDGGFNAGVGRIVLEMSNMCGGDGPCRLDAGNYMDFPPVMQSIPRGDSDQGMLLGLRLNAGDVIEYMTPMFSKSRPLKVTLGEPNFTPTFEELNSKPFEERQMEVVRTSHVVYNRRADKPVEMGIDLYLQVEKGTKVTWSTQQGTESGGELRGTIGGSLEWDIGLPDLFWAKGSVKAEPSGKWVYKKVKMEFNSGEDSTIVRTLSRVTINTVVDPGKAALCQVVAIQSKANIQYNAMHFKSGHAYSYPVQGVFRDSRVTEAFSECVDANEDNEEEAASAMVVEQSGTYCNDGTRVGDTGMSDEELRKACSL</sequence>
<proteinExistence type="predicted"/>
<keyword evidence="1" id="KW-0732">Signal</keyword>
<dbReference type="Pfam" id="PF13517">
    <property type="entry name" value="FG-GAP_3"/>
    <property type="match status" value="1"/>
</dbReference>
<dbReference type="Gene3D" id="2.170.15.10">
    <property type="entry name" value="Proaerolysin, chain A, domain 3"/>
    <property type="match status" value="1"/>
</dbReference>
<organism evidence="2 3">
    <name type="scientific">Fusarium mundagurra</name>
    <dbReference type="NCBI Taxonomy" id="1567541"/>
    <lineage>
        <taxon>Eukaryota</taxon>
        <taxon>Fungi</taxon>
        <taxon>Dikarya</taxon>
        <taxon>Ascomycota</taxon>
        <taxon>Pezizomycotina</taxon>
        <taxon>Sordariomycetes</taxon>
        <taxon>Hypocreomycetidae</taxon>
        <taxon>Hypocreales</taxon>
        <taxon>Nectriaceae</taxon>
        <taxon>Fusarium</taxon>
        <taxon>Fusarium fujikuroi species complex</taxon>
    </lineage>
</organism>
<accession>A0A8H6D763</accession>
<evidence type="ECO:0000313" key="3">
    <source>
        <dbReference type="Proteomes" id="UP000544331"/>
    </source>
</evidence>
<evidence type="ECO:0000313" key="2">
    <source>
        <dbReference type="EMBL" id="KAF5706109.1"/>
    </source>
</evidence>
<comment type="caution">
    <text evidence="2">The sequence shown here is derived from an EMBL/GenBank/DDBJ whole genome shotgun (WGS) entry which is preliminary data.</text>
</comment>
<dbReference type="SUPFAM" id="SSF69318">
    <property type="entry name" value="Integrin alpha N-terminal domain"/>
    <property type="match status" value="1"/>
</dbReference>
<protein>
    <submittedName>
        <fullName evidence="2">Fg-gap repeat domain-containing protein</fullName>
    </submittedName>
</protein>
<dbReference type="OrthoDB" id="674604at2759"/>
<evidence type="ECO:0000256" key="1">
    <source>
        <dbReference type="ARBA" id="ARBA00022729"/>
    </source>
</evidence>
<gene>
    <name evidence="2" type="ORF">FMUND_11770</name>
</gene>
<keyword evidence="3" id="KW-1185">Reference proteome</keyword>
<reference evidence="2 3" key="1">
    <citation type="submission" date="2020-05" db="EMBL/GenBank/DDBJ databases">
        <title>Identification and distribution of gene clusters putatively required for synthesis of sphingolipid metabolism inhibitors in phylogenetically diverse species of the filamentous fungus Fusarium.</title>
        <authorList>
            <person name="Kim H.-S."/>
            <person name="Busman M."/>
            <person name="Brown D.W."/>
            <person name="Divon H."/>
            <person name="Uhlig S."/>
            <person name="Proctor R.H."/>
        </authorList>
    </citation>
    <scope>NUCLEOTIDE SEQUENCE [LARGE SCALE GENOMIC DNA]</scope>
    <source>
        <strain evidence="2 3">NRRL 66235</strain>
    </source>
</reference>
<name>A0A8H6D763_9HYPO</name>
<dbReference type="Proteomes" id="UP000544331">
    <property type="component" value="Unassembled WGS sequence"/>
</dbReference>
<dbReference type="InterPro" id="IPR013517">
    <property type="entry name" value="FG-GAP"/>
</dbReference>
<dbReference type="InterPro" id="IPR028994">
    <property type="entry name" value="Integrin_alpha_N"/>
</dbReference>
<dbReference type="AlphaFoldDB" id="A0A8H6D763"/>